<dbReference type="Gene3D" id="2.160.10.10">
    <property type="entry name" value="Hexapeptide repeat proteins"/>
    <property type="match status" value="1"/>
</dbReference>
<comment type="similarity">
    <text evidence="2 17">In the N-terminal section; belongs to the N-acetylglucosamine-1-phosphate uridyltransferase family.</text>
</comment>
<dbReference type="GO" id="GO:0000902">
    <property type="term" value="P:cell morphogenesis"/>
    <property type="evidence" value="ECO:0007669"/>
    <property type="project" value="UniProtKB-UniRule"/>
</dbReference>
<evidence type="ECO:0000256" key="15">
    <source>
        <dbReference type="ARBA" id="ARBA00048493"/>
    </source>
</evidence>
<feature type="binding site" evidence="17">
    <location>
        <position position="111"/>
    </location>
    <ligand>
        <name>Mg(2+)</name>
        <dbReference type="ChEBI" id="CHEBI:18420"/>
    </ligand>
</feature>
<dbReference type="KEGG" id="bpsi:IX83_08530"/>
<evidence type="ECO:0000256" key="16">
    <source>
        <dbReference type="ARBA" id="ARBA00049628"/>
    </source>
</evidence>
<feature type="binding site" evidence="17">
    <location>
        <position position="74"/>
    </location>
    <ligand>
        <name>UDP-N-acetyl-alpha-D-glucosamine</name>
        <dbReference type="ChEBI" id="CHEBI:57705"/>
    </ligand>
</feature>
<feature type="binding site" evidence="17">
    <location>
        <begin position="8"/>
        <end position="11"/>
    </location>
    <ligand>
        <name>UDP-N-acetyl-alpha-D-glucosamine</name>
        <dbReference type="ChEBI" id="CHEBI:57705"/>
    </ligand>
</feature>
<comment type="catalytic activity">
    <reaction evidence="14 17">
        <text>alpha-D-glucosamine 1-phosphate + acetyl-CoA = N-acetyl-alpha-D-glucosamine 1-phosphate + CoA + H(+)</text>
        <dbReference type="Rhea" id="RHEA:13725"/>
        <dbReference type="ChEBI" id="CHEBI:15378"/>
        <dbReference type="ChEBI" id="CHEBI:57287"/>
        <dbReference type="ChEBI" id="CHEBI:57288"/>
        <dbReference type="ChEBI" id="CHEBI:57776"/>
        <dbReference type="ChEBI" id="CHEBI:58516"/>
        <dbReference type="EC" id="2.3.1.157"/>
    </reaction>
</comment>
<feature type="region of interest" description="Linker" evidence="17">
    <location>
        <begin position="236"/>
        <end position="256"/>
    </location>
</feature>
<dbReference type="CDD" id="cd03353">
    <property type="entry name" value="LbH_GlmU_C"/>
    <property type="match status" value="1"/>
</dbReference>
<feature type="binding site" evidence="17">
    <location>
        <position position="145"/>
    </location>
    <ligand>
        <name>UDP-N-acetyl-alpha-D-glucosamine</name>
        <dbReference type="ChEBI" id="CHEBI:57705"/>
    </ligand>
</feature>
<keyword evidence="12 17" id="KW-0012">Acyltransferase</keyword>
<keyword evidence="10 17" id="KW-0573">Peptidoglycan synthesis</keyword>
<feature type="region of interest" description="N-acetyltransferase" evidence="17">
    <location>
        <begin position="257"/>
        <end position="463"/>
    </location>
</feature>
<feature type="binding site" evidence="17">
    <location>
        <begin position="392"/>
        <end position="393"/>
    </location>
    <ligand>
        <name>acetyl-CoA</name>
        <dbReference type="ChEBI" id="CHEBI:57288"/>
    </ligand>
</feature>
<feature type="binding site" evidence="17">
    <location>
        <position position="372"/>
    </location>
    <ligand>
        <name>UDP-N-acetyl-alpha-D-glucosamine</name>
        <dbReference type="ChEBI" id="CHEBI:57705"/>
    </ligand>
</feature>
<evidence type="ECO:0000256" key="4">
    <source>
        <dbReference type="ARBA" id="ARBA00022679"/>
    </source>
</evidence>
<evidence type="ECO:0000313" key="20">
    <source>
        <dbReference type="EMBL" id="AIL33339.1"/>
    </source>
</evidence>
<proteinExistence type="inferred from homology"/>
<dbReference type="HAMAP" id="MF_01631">
    <property type="entry name" value="GlmU"/>
    <property type="match status" value="1"/>
</dbReference>
<reference evidence="20 21" key="1">
    <citation type="journal article" date="2014" name="BMC Genomics">
        <title>A genomic perspective on a new bacterial genus and species from the Alcaligenaceae family, Basilea psittacipulmonis.</title>
        <authorList>
            <person name="Whiteson K.L."/>
            <person name="Hernandez D."/>
            <person name="Lazarevic V."/>
            <person name="Gaia N."/>
            <person name="Farinelli L."/>
            <person name="Francois P."/>
            <person name="Pilo P."/>
            <person name="Frey J."/>
            <person name="Schrenzel J."/>
        </authorList>
    </citation>
    <scope>NUCLEOTIDE SEQUENCE [LARGE SCALE GENOMIC DNA]</scope>
    <source>
        <strain evidence="20 21">DSM 24701</strain>
    </source>
</reference>
<keyword evidence="4 17" id="KW-0808">Transferase</keyword>
<comment type="subunit">
    <text evidence="17">Homotrimer.</text>
</comment>
<comment type="similarity">
    <text evidence="1 17">In the C-terminal section; belongs to the transferase hexapeptide repeat family.</text>
</comment>
<gene>
    <name evidence="17 20" type="primary">glmU</name>
    <name evidence="20" type="ORF">IX83_08530</name>
</gene>
<evidence type="ECO:0000256" key="6">
    <source>
        <dbReference type="ARBA" id="ARBA00022723"/>
    </source>
</evidence>
<dbReference type="InterPro" id="IPR025877">
    <property type="entry name" value="MobA-like_NTP_Trfase"/>
</dbReference>
<evidence type="ECO:0000256" key="5">
    <source>
        <dbReference type="ARBA" id="ARBA00022695"/>
    </source>
</evidence>
<feature type="binding site" evidence="17">
    <location>
        <position position="429"/>
    </location>
    <ligand>
        <name>acetyl-CoA</name>
        <dbReference type="ChEBI" id="CHEBI:57288"/>
    </ligand>
</feature>
<feature type="binding site" evidence="17">
    <location>
        <position position="22"/>
    </location>
    <ligand>
        <name>UDP-N-acetyl-alpha-D-glucosamine</name>
        <dbReference type="ChEBI" id="CHEBI:57705"/>
    </ligand>
</feature>
<keyword evidence="8 17" id="KW-0460">Magnesium</keyword>
<dbReference type="AlphaFoldDB" id="A0A077DEZ2"/>
<dbReference type="InterPro" id="IPR056729">
    <property type="entry name" value="GMPPB_C"/>
</dbReference>
<dbReference type="SUPFAM" id="SSF51161">
    <property type="entry name" value="Trimeric LpxA-like enzymes"/>
    <property type="match status" value="1"/>
</dbReference>
<name>A0A077DEZ2_9BURK</name>
<dbReference type="STRING" id="1072685.IX83_08530"/>
<feature type="binding site" evidence="17">
    <location>
        <begin position="79"/>
        <end position="80"/>
    </location>
    <ligand>
        <name>UDP-N-acetyl-alpha-D-glucosamine</name>
        <dbReference type="ChEBI" id="CHEBI:57705"/>
    </ligand>
</feature>
<dbReference type="PANTHER" id="PTHR43584:SF3">
    <property type="entry name" value="BIFUNCTIONAL PROTEIN GLMU"/>
    <property type="match status" value="1"/>
</dbReference>
<feature type="binding site" evidence="17">
    <location>
        <position position="339"/>
    </location>
    <ligand>
        <name>UDP-N-acetyl-alpha-D-glucosamine</name>
        <dbReference type="ChEBI" id="CHEBI:57705"/>
    </ligand>
</feature>
<comment type="pathway">
    <text evidence="17">Nucleotide-sugar biosynthesis; UDP-N-acetyl-alpha-D-glucosamine biosynthesis; UDP-N-acetyl-alpha-D-glucosamine from N-acetyl-alpha-D-glucosamine 1-phosphate: step 1/1.</text>
</comment>
<dbReference type="PANTHER" id="PTHR43584">
    <property type="entry name" value="NUCLEOTIDYL TRANSFERASE"/>
    <property type="match status" value="1"/>
</dbReference>
<dbReference type="GO" id="GO:0008360">
    <property type="term" value="P:regulation of cell shape"/>
    <property type="evidence" value="ECO:0007669"/>
    <property type="project" value="UniProtKB-KW"/>
</dbReference>
<dbReference type="SUPFAM" id="SSF53448">
    <property type="entry name" value="Nucleotide-diphospho-sugar transferases"/>
    <property type="match status" value="1"/>
</dbReference>
<feature type="binding site" evidence="17">
    <location>
        <position position="411"/>
    </location>
    <ligand>
        <name>acetyl-CoA</name>
        <dbReference type="ChEBI" id="CHEBI:57288"/>
    </ligand>
</feature>
<evidence type="ECO:0000256" key="13">
    <source>
        <dbReference type="ARBA" id="ARBA00023316"/>
    </source>
</evidence>
<dbReference type="EC" id="2.3.1.157" evidence="17"/>
<evidence type="ECO:0000256" key="2">
    <source>
        <dbReference type="ARBA" id="ARBA00007947"/>
    </source>
</evidence>
<keyword evidence="11 17" id="KW-0511">Multifunctional enzyme</keyword>
<evidence type="ECO:0000259" key="19">
    <source>
        <dbReference type="Pfam" id="PF25087"/>
    </source>
</evidence>
<evidence type="ECO:0000256" key="14">
    <source>
        <dbReference type="ARBA" id="ARBA00048247"/>
    </source>
</evidence>
<dbReference type="NCBIfam" id="TIGR01173">
    <property type="entry name" value="glmU"/>
    <property type="match status" value="1"/>
</dbReference>
<dbReference type="GO" id="GO:0016020">
    <property type="term" value="C:membrane"/>
    <property type="evidence" value="ECO:0007669"/>
    <property type="project" value="GOC"/>
</dbReference>
<dbReference type="GO" id="GO:0005737">
    <property type="term" value="C:cytoplasm"/>
    <property type="evidence" value="ECO:0007669"/>
    <property type="project" value="UniProtKB-SubCell"/>
</dbReference>
<evidence type="ECO:0000256" key="3">
    <source>
        <dbReference type="ARBA" id="ARBA00022490"/>
    </source>
</evidence>
<comment type="function">
    <text evidence="16 17">Catalyzes the last two sequential reactions in the de novo biosynthetic pathway for UDP-N-acetylglucosamine (UDP-GlcNAc). The C-terminal domain catalyzes the transfer of acetyl group from acetyl coenzyme A to glucosamine-1-phosphate (GlcN-1-P) to produce N-acetylglucosamine-1-phosphate (GlcNAc-1-P), which is converted into UDP-GlcNAc by the transfer of uridine 5-monophosphate (from uridine 5-triphosphate), a reaction catalyzed by the N-terminal domain.</text>
</comment>
<feature type="binding site" evidence="17">
    <location>
        <begin position="109"/>
        <end position="111"/>
    </location>
    <ligand>
        <name>UDP-N-acetyl-alpha-D-glucosamine</name>
        <dbReference type="ChEBI" id="CHEBI:57705"/>
    </ligand>
</feature>
<feature type="active site" description="Proton acceptor" evidence="17">
    <location>
        <position position="369"/>
    </location>
</feature>
<evidence type="ECO:0000256" key="12">
    <source>
        <dbReference type="ARBA" id="ARBA00023315"/>
    </source>
</evidence>
<dbReference type="EMBL" id="CP009238">
    <property type="protein sequence ID" value="AIL33339.1"/>
    <property type="molecule type" value="Genomic_DNA"/>
</dbReference>
<feature type="binding site" evidence="17">
    <location>
        <position position="175"/>
    </location>
    <ligand>
        <name>UDP-N-acetyl-alpha-D-glucosamine</name>
        <dbReference type="ChEBI" id="CHEBI:57705"/>
    </ligand>
</feature>
<keyword evidence="3 17" id="KW-0963">Cytoplasm</keyword>
<feature type="binding site" evidence="17">
    <location>
        <position position="160"/>
    </location>
    <ligand>
        <name>UDP-N-acetyl-alpha-D-glucosamine</name>
        <dbReference type="ChEBI" id="CHEBI:57705"/>
    </ligand>
</feature>
<feature type="region of interest" description="Pyrophosphorylase" evidence="17">
    <location>
        <begin position="1"/>
        <end position="235"/>
    </location>
</feature>
<organism evidence="20 21">
    <name type="scientific">Basilea psittacipulmonis DSM 24701</name>
    <dbReference type="NCBI Taxonomy" id="1072685"/>
    <lineage>
        <taxon>Bacteria</taxon>
        <taxon>Pseudomonadati</taxon>
        <taxon>Pseudomonadota</taxon>
        <taxon>Betaproteobacteria</taxon>
        <taxon>Burkholderiales</taxon>
        <taxon>Alcaligenaceae</taxon>
        <taxon>Basilea</taxon>
    </lineage>
</organism>
<dbReference type="UniPathway" id="UPA00973"/>
<comment type="pathway">
    <text evidence="17">Nucleotide-sugar biosynthesis; UDP-N-acetyl-alpha-D-glucosamine biosynthesis; N-acetyl-alpha-D-glucosamine 1-phosphate from alpha-D-glucosamine 6-phosphate (route II): step 2/2.</text>
</comment>
<dbReference type="CDD" id="cd02540">
    <property type="entry name" value="GT2_GlmU_N_bac"/>
    <property type="match status" value="1"/>
</dbReference>
<evidence type="ECO:0000256" key="11">
    <source>
        <dbReference type="ARBA" id="ARBA00023268"/>
    </source>
</evidence>
<dbReference type="HOGENOM" id="CLU_029499_15_2_4"/>
<protein>
    <recommendedName>
        <fullName evidence="17">Bifunctional protein GlmU</fullName>
    </recommendedName>
    <domain>
        <recommendedName>
            <fullName evidence="17">UDP-N-acetylglucosamine pyrophosphorylase</fullName>
            <ecNumber evidence="17">2.7.7.23</ecNumber>
        </recommendedName>
        <alternativeName>
            <fullName evidence="17">N-acetylglucosamine-1-phosphate uridyltransferase</fullName>
        </alternativeName>
    </domain>
    <domain>
        <recommendedName>
            <fullName evidence="17">Glucosamine-1-phosphate N-acetyltransferase</fullName>
            <ecNumber evidence="17">2.3.1.157</ecNumber>
        </recommendedName>
    </domain>
</protein>
<dbReference type="InterPro" id="IPR005882">
    <property type="entry name" value="Bifunctional_GlmU"/>
</dbReference>
<feature type="binding site" evidence="17">
    <location>
        <position position="446"/>
    </location>
    <ligand>
        <name>acetyl-CoA</name>
        <dbReference type="ChEBI" id="CHEBI:57288"/>
    </ligand>
</feature>
<dbReference type="Pfam" id="PF12804">
    <property type="entry name" value="NTP_transf_3"/>
    <property type="match status" value="1"/>
</dbReference>
<feature type="domain" description="MobA-like NTP transferase" evidence="18">
    <location>
        <begin position="6"/>
        <end position="132"/>
    </location>
</feature>
<dbReference type="GO" id="GO:0019134">
    <property type="term" value="F:glucosamine-1-phosphate N-acetyltransferase activity"/>
    <property type="evidence" value="ECO:0007669"/>
    <property type="project" value="UniProtKB-UniRule"/>
</dbReference>
<keyword evidence="13 17" id="KW-0961">Cell wall biogenesis/degradation</keyword>
<keyword evidence="9 17" id="KW-0133">Cell shape</keyword>
<keyword evidence="5 17" id="KW-0548">Nucleotidyltransferase</keyword>
<evidence type="ECO:0000256" key="17">
    <source>
        <dbReference type="HAMAP-Rule" id="MF_01631"/>
    </source>
</evidence>
<dbReference type="InterPro" id="IPR038009">
    <property type="entry name" value="GlmU_C_LbH"/>
</dbReference>
<keyword evidence="21" id="KW-1185">Reference proteome</keyword>
<dbReference type="Gene3D" id="3.90.550.10">
    <property type="entry name" value="Spore Coat Polysaccharide Biosynthesis Protein SpsA, Chain A"/>
    <property type="match status" value="1"/>
</dbReference>
<feature type="binding site" evidence="17">
    <location>
        <position position="233"/>
    </location>
    <ligand>
        <name>Mg(2+)</name>
        <dbReference type="ChEBI" id="CHEBI:18420"/>
    </ligand>
</feature>
<dbReference type="Proteomes" id="UP000028945">
    <property type="component" value="Chromosome"/>
</dbReference>
<keyword evidence="7 17" id="KW-0677">Repeat</keyword>
<sequence length="463" mass="50883">MKLNIVILAAGMGKRMNSSKPKVLHTIAGKPMIQHVIDTARRLSPERIIIVVGHQADAIQEALAGQNDLFFASQSPQLGTGHAVLQAVPYLEESSDDIARLSDVTLILYGDVPLVQPDTLHALLNIRQDDLALLTENLSDPTGYGRIIRNGSGHIQRIVEQKDASPAEREINEVNTGMMAVNTRLLKKWLGQLTNDNAQGEYYLTDIIAMAVEEKHLIHSTQPQHGWETLGVNNRLQQAQLEHTWQREQARRVLNQGVALADPYHFNLRGELICGKDVFIDVGCLFEGKVELGDDVHIGPYCVIRSSKIASGTVIDAFSHIDEAEIGEHAKIGPYARLRPSTKIAHHAHVGNFTELKKTHLGPYSKANHLSYLGDAEIGEHVNIGAGTITCNYDGVNKFKTIIEDQAFIGSDTQLVAPVTVKAGSTIAAGTTVWKDTVADALTLNRKTQETNASWQRPKKQKK</sequence>
<dbReference type="GO" id="GO:0071555">
    <property type="term" value="P:cell wall organization"/>
    <property type="evidence" value="ECO:0007669"/>
    <property type="project" value="UniProtKB-KW"/>
</dbReference>
<comment type="catalytic activity">
    <reaction evidence="15 17">
        <text>N-acetyl-alpha-D-glucosamine 1-phosphate + UTP + H(+) = UDP-N-acetyl-alpha-D-glucosamine + diphosphate</text>
        <dbReference type="Rhea" id="RHEA:13509"/>
        <dbReference type="ChEBI" id="CHEBI:15378"/>
        <dbReference type="ChEBI" id="CHEBI:33019"/>
        <dbReference type="ChEBI" id="CHEBI:46398"/>
        <dbReference type="ChEBI" id="CHEBI:57705"/>
        <dbReference type="ChEBI" id="CHEBI:57776"/>
        <dbReference type="EC" id="2.7.7.23"/>
    </reaction>
</comment>
<comment type="subcellular location">
    <subcellularLocation>
        <location evidence="17">Cytoplasm</location>
    </subcellularLocation>
</comment>
<dbReference type="Pfam" id="PF25087">
    <property type="entry name" value="GMPPB_C"/>
    <property type="match status" value="1"/>
</dbReference>
<evidence type="ECO:0000259" key="18">
    <source>
        <dbReference type="Pfam" id="PF12804"/>
    </source>
</evidence>
<dbReference type="InterPro" id="IPR029044">
    <property type="entry name" value="Nucleotide-diphossugar_trans"/>
</dbReference>
<feature type="binding site" evidence="17">
    <location>
        <position position="383"/>
    </location>
    <ligand>
        <name>UDP-N-acetyl-alpha-D-glucosamine</name>
        <dbReference type="ChEBI" id="CHEBI:57705"/>
    </ligand>
</feature>
<dbReference type="EC" id="2.7.7.23" evidence="17"/>
<dbReference type="GO" id="GO:0003977">
    <property type="term" value="F:UDP-N-acetylglucosamine diphosphorylase activity"/>
    <property type="evidence" value="ECO:0007669"/>
    <property type="project" value="UniProtKB-UniRule"/>
</dbReference>
<dbReference type="InterPro" id="IPR011004">
    <property type="entry name" value="Trimer_LpxA-like_sf"/>
</dbReference>
<evidence type="ECO:0000256" key="1">
    <source>
        <dbReference type="ARBA" id="ARBA00007707"/>
    </source>
</evidence>
<dbReference type="GO" id="GO:0009252">
    <property type="term" value="P:peptidoglycan biosynthetic process"/>
    <property type="evidence" value="ECO:0007669"/>
    <property type="project" value="UniProtKB-UniRule"/>
</dbReference>
<feature type="binding site" evidence="17">
    <location>
        <position position="233"/>
    </location>
    <ligand>
        <name>UDP-N-acetyl-alpha-D-glucosamine</name>
        <dbReference type="ChEBI" id="CHEBI:57705"/>
    </ligand>
</feature>
<evidence type="ECO:0000256" key="9">
    <source>
        <dbReference type="ARBA" id="ARBA00022960"/>
    </source>
</evidence>
<dbReference type="OrthoDB" id="9775031at2"/>
<keyword evidence="6 17" id="KW-0479">Metal-binding</keyword>
<evidence type="ECO:0000256" key="8">
    <source>
        <dbReference type="ARBA" id="ARBA00022842"/>
    </source>
</evidence>
<evidence type="ECO:0000313" key="21">
    <source>
        <dbReference type="Proteomes" id="UP000028945"/>
    </source>
</evidence>
<dbReference type="GO" id="GO:0000287">
    <property type="term" value="F:magnesium ion binding"/>
    <property type="evidence" value="ECO:0007669"/>
    <property type="project" value="UniProtKB-UniRule"/>
</dbReference>
<comment type="cofactor">
    <cofactor evidence="17">
        <name>Mg(2+)</name>
        <dbReference type="ChEBI" id="CHEBI:18420"/>
    </cofactor>
    <text evidence="17">Binds 1 Mg(2+) ion per subunit.</text>
</comment>
<dbReference type="GO" id="GO:0009245">
    <property type="term" value="P:lipid A biosynthetic process"/>
    <property type="evidence" value="ECO:0007669"/>
    <property type="project" value="UniProtKB-UniRule"/>
</dbReference>
<dbReference type="InterPro" id="IPR050065">
    <property type="entry name" value="GlmU-like"/>
</dbReference>
<comment type="pathway">
    <text evidence="17">Bacterial outer membrane biogenesis; LPS lipid A biosynthesis.</text>
</comment>
<dbReference type="eggNOG" id="COG1207">
    <property type="taxonomic scope" value="Bacteria"/>
</dbReference>
<evidence type="ECO:0000256" key="7">
    <source>
        <dbReference type="ARBA" id="ARBA00022737"/>
    </source>
</evidence>
<feature type="binding site" evidence="17">
    <location>
        <position position="357"/>
    </location>
    <ligand>
        <name>UDP-N-acetyl-alpha-D-glucosamine</name>
        <dbReference type="ChEBI" id="CHEBI:57705"/>
    </ligand>
</feature>
<feature type="domain" description="Mannose-1-phosphate guanyltransferase C-terminal" evidence="19">
    <location>
        <begin position="270"/>
        <end position="363"/>
    </location>
</feature>
<dbReference type="UniPathway" id="UPA00113">
    <property type="reaction ID" value="UER00532"/>
</dbReference>
<feature type="binding site" evidence="17">
    <location>
        <position position="386"/>
    </location>
    <ligand>
        <name>acetyl-CoA</name>
        <dbReference type="ChEBI" id="CHEBI:57288"/>
    </ligand>
</feature>
<dbReference type="GO" id="GO:0006048">
    <property type="term" value="P:UDP-N-acetylglucosamine biosynthetic process"/>
    <property type="evidence" value="ECO:0007669"/>
    <property type="project" value="UniProtKB-UniPathway"/>
</dbReference>
<evidence type="ECO:0000256" key="10">
    <source>
        <dbReference type="ARBA" id="ARBA00022984"/>
    </source>
</evidence>
<dbReference type="RefSeq" id="WP_038501276.1">
    <property type="nucleotide sequence ID" value="NZ_AFWK01000097.1"/>
</dbReference>
<accession>A0A077DEZ2</accession>